<evidence type="ECO:0008006" key="3">
    <source>
        <dbReference type="Google" id="ProtNLM"/>
    </source>
</evidence>
<dbReference type="PANTHER" id="PTHR36922:SF1">
    <property type="entry name" value="DUF1993 DOMAIN-CONTAINING PROTEIN"/>
    <property type="match status" value="1"/>
</dbReference>
<comment type="caution">
    <text evidence="1">The sequence shown here is derived from an EMBL/GenBank/DDBJ whole genome shotgun (WGS) entry which is preliminary data.</text>
</comment>
<dbReference type="Pfam" id="PF09351">
    <property type="entry name" value="DUF1993"/>
    <property type="match status" value="1"/>
</dbReference>
<dbReference type="Proteomes" id="UP001239445">
    <property type="component" value="Unassembled WGS sequence"/>
</dbReference>
<evidence type="ECO:0000313" key="1">
    <source>
        <dbReference type="EMBL" id="KAK1756341.1"/>
    </source>
</evidence>
<evidence type="ECO:0000313" key="2">
    <source>
        <dbReference type="Proteomes" id="UP001239445"/>
    </source>
</evidence>
<dbReference type="EMBL" id="MU839832">
    <property type="protein sequence ID" value="KAK1756341.1"/>
    <property type="molecule type" value="Genomic_DNA"/>
</dbReference>
<dbReference type="InterPro" id="IPR034660">
    <property type="entry name" value="DinB/YfiT-like"/>
</dbReference>
<accession>A0AAJ0F620</accession>
<dbReference type="Gene3D" id="1.20.120.450">
    <property type="entry name" value="dinb family like domain"/>
    <property type="match status" value="1"/>
</dbReference>
<gene>
    <name evidence="1" type="ORF">QBC47DRAFT_444761</name>
</gene>
<proteinExistence type="predicted"/>
<protein>
    <recommendedName>
        <fullName evidence="3">DUF1993 domain-containing protein</fullName>
    </recommendedName>
</protein>
<dbReference type="InterPro" id="IPR018531">
    <property type="entry name" value="DUF1993"/>
</dbReference>
<dbReference type="PANTHER" id="PTHR36922">
    <property type="entry name" value="BLL2446 PROTEIN"/>
    <property type="match status" value="1"/>
</dbReference>
<keyword evidence="2" id="KW-1185">Reference proteome</keyword>
<name>A0AAJ0F620_9PEZI</name>
<dbReference type="SUPFAM" id="SSF109854">
    <property type="entry name" value="DinB/YfiT-like putative metalloenzymes"/>
    <property type="match status" value="1"/>
</dbReference>
<organism evidence="1 2">
    <name type="scientific">Echria macrotheca</name>
    <dbReference type="NCBI Taxonomy" id="438768"/>
    <lineage>
        <taxon>Eukaryota</taxon>
        <taxon>Fungi</taxon>
        <taxon>Dikarya</taxon>
        <taxon>Ascomycota</taxon>
        <taxon>Pezizomycotina</taxon>
        <taxon>Sordariomycetes</taxon>
        <taxon>Sordariomycetidae</taxon>
        <taxon>Sordariales</taxon>
        <taxon>Schizotheciaceae</taxon>
        <taxon>Echria</taxon>
    </lineage>
</organism>
<sequence length="181" mass="19709">MAPVTLYDASIGLFIKALESFTAILKKAKEHGGADADSFAAARLYDDMLPFTFQVQMVCNTSKKALERLVPHRGPYPTFADDEKTFDDCIALVGRTLDLLKTIKPEDLEGKEDAVVEVKLGRAGAATVEGKGYALGYALPNVFFHLSIAYGILRSKGVPLGKTDFLTPFFEPYVLSRTPAA</sequence>
<dbReference type="AlphaFoldDB" id="A0AAJ0F620"/>
<reference evidence="1" key="1">
    <citation type="submission" date="2023-06" db="EMBL/GenBank/DDBJ databases">
        <title>Genome-scale phylogeny and comparative genomics of the fungal order Sordariales.</title>
        <authorList>
            <consortium name="Lawrence Berkeley National Laboratory"/>
            <person name="Hensen N."/>
            <person name="Bonometti L."/>
            <person name="Westerberg I."/>
            <person name="Brannstrom I.O."/>
            <person name="Guillou S."/>
            <person name="Cros-Aarteil S."/>
            <person name="Calhoun S."/>
            <person name="Haridas S."/>
            <person name="Kuo A."/>
            <person name="Mondo S."/>
            <person name="Pangilinan J."/>
            <person name="Riley R."/>
            <person name="Labutti K."/>
            <person name="Andreopoulos B."/>
            <person name="Lipzen A."/>
            <person name="Chen C."/>
            <person name="Yanf M."/>
            <person name="Daum C."/>
            <person name="Ng V."/>
            <person name="Clum A."/>
            <person name="Steindorff A."/>
            <person name="Ohm R."/>
            <person name="Martin F."/>
            <person name="Silar P."/>
            <person name="Natvig D."/>
            <person name="Lalanne C."/>
            <person name="Gautier V."/>
            <person name="Ament-Velasquez S.L."/>
            <person name="Kruys A."/>
            <person name="Hutchinson M.I."/>
            <person name="Powell A.J."/>
            <person name="Barry K."/>
            <person name="Miller A.N."/>
            <person name="Grigoriev I.V."/>
            <person name="Debuchy R."/>
            <person name="Gladieux P."/>
            <person name="Thoren M.H."/>
            <person name="Johannesson H."/>
        </authorList>
    </citation>
    <scope>NUCLEOTIDE SEQUENCE</scope>
    <source>
        <strain evidence="1">PSN4</strain>
    </source>
</reference>